<dbReference type="InterPro" id="IPR018958">
    <property type="entry name" value="Knr4/Smi1-like_dom"/>
</dbReference>
<gene>
    <name evidence="2" type="ORF">O4H49_20415</name>
</gene>
<dbReference type="Gene3D" id="3.40.1580.10">
    <property type="entry name" value="SMI1/KNR4-like"/>
    <property type="match status" value="1"/>
</dbReference>
<name>A0ABT4LPZ3_9PROT</name>
<proteinExistence type="predicted"/>
<dbReference type="RefSeq" id="WP_269425274.1">
    <property type="nucleotide sequence ID" value="NZ_JAPWGY010000023.1"/>
</dbReference>
<feature type="domain" description="Knr4/Smi1-like" evidence="1">
    <location>
        <begin position="24"/>
        <end position="133"/>
    </location>
</feature>
<evidence type="ECO:0000313" key="3">
    <source>
        <dbReference type="Proteomes" id="UP001069802"/>
    </source>
</evidence>
<dbReference type="SUPFAM" id="SSF160631">
    <property type="entry name" value="SMI1/KNR4-like"/>
    <property type="match status" value="1"/>
</dbReference>
<dbReference type="SMART" id="SM00860">
    <property type="entry name" value="SMI1_KNR4"/>
    <property type="match status" value="1"/>
</dbReference>
<comment type="caution">
    <text evidence="2">The sequence shown here is derived from an EMBL/GenBank/DDBJ whole genome shotgun (WGS) entry which is preliminary data.</text>
</comment>
<accession>A0ABT4LPZ3</accession>
<dbReference type="InterPro" id="IPR037883">
    <property type="entry name" value="Knr4/Smi1-like_sf"/>
</dbReference>
<dbReference type="Pfam" id="PF14567">
    <property type="entry name" value="SUKH_5"/>
    <property type="match status" value="1"/>
</dbReference>
<evidence type="ECO:0000313" key="2">
    <source>
        <dbReference type="EMBL" id="MCZ4283154.1"/>
    </source>
</evidence>
<dbReference type="Proteomes" id="UP001069802">
    <property type="component" value="Unassembled WGS sequence"/>
</dbReference>
<reference evidence="2" key="1">
    <citation type="submission" date="2022-12" db="EMBL/GenBank/DDBJ databases">
        <title>Bacterial isolates from different developmental stages of Nematostella vectensis.</title>
        <authorList>
            <person name="Fraune S."/>
        </authorList>
    </citation>
    <scope>NUCLEOTIDE SEQUENCE</scope>
    <source>
        <strain evidence="2">G21630-S1</strain>
    </source>
</reference>
<evidence type="ECO:0000259" key="1">
    <source>
        <dbReference type="SMART" id="SM00860"/>
    </source>
</evidence>
<sequence>MYTIDDAINDLNHAKDISVNSNFLPDDRLIVHYEQSTGFTFSDDYKKLLKNTGNVFVGFLSLLVLNPKGEEHYGELKNAIREGREIGLPESWLPICEDNSDYYCLTPNGEIRFWSHDGNVDEKWADLATWVKEVWLEGN</sequence>
<protein>
    <submittedName>
        <fullName evidence="2">SMI1/KNR4 family protein</fullName>
    </submittedName>
</protein>
<organism evidence="2 3">
    <name type="scientific">Kiloniella laminariae</name>
    <dbReference type="NCBI Taxonomy" id="454162"/>
    <lineage>
        <taxon>Bacteria</taxon>
        <taxon>Pseudomonadati</taxon>
        <taxon>Pseudomonadota</taxon>
        <taxon>Alphaproteobacteria</taxon>
        <taxon>Rhodospirillales</taxon>
        <taxon>Kiloniellaceae</taxon>
        <taxon>Kiloniella</taxon>
    </lineage>
</organism>
<keyword evidence="3" id="KW-1185">Reference proteome</keyword>
<dbReference type="EMBL" id="JAPWGY010000023">
    <property type="protein sequence ID" value="MCZ4283154.1"/>
    <property type="molecule type" value="Genomic_DNA"/>
</dbReference>